<dbReference type="Proteomes" id="UP001321582">
    <property type="component" value="Chromosome"/>
</dbReference>
<dbReference type="RefSeq" id="WP_307903894.1">
    <property type="nucleotide sequence ID" value="NZ_AP027059.1"/>
</dbReference>
<accession>A0AAU9D4Z8</accession>
<dbReference type="EMBL" id="AP027059">
    <property type="protein sequence ID" value="BDU51049.1"/>
    <property type="molecule type" value="Genomic_DNA"/>
</dbReference>
<keyword evidence="2" id="KW-1185">Reference proteome</keyword>
<organism evidence="1 2">
    <name type="scientific">Haliovirga abyssi</name>
    <dbReference type="NCBI Taxonomy" id="2996794"/>
    <lineage>
        <taxon>Bacteria</taxon>
        <taxon>Fusobacteriati</taxon>
        <taxon>Fusobacteriota</taxon>
        <taxon>Fusobacteriia</taxon>
        <taxon>Fusobacteriales</taxon>
        <taxon>Haliovirgaceae</taxon>
        <taxon>Haliovirga</taxon>
    </lineage>
</organism>
<dbReference type="PROSITE" id="PS51257">
    <property type="entry name" value="PROKAR_LIPOPROTEIN"/>
    <property type="match status" value="1"/>
</dbReference>
<proteinExistence type="predicted"/>
<evidence type="ECO:0000313" key="1">
    <source>
        <dbReference type="EMBL" id="BDU51049.1"/>
    </source>
</evidence>
<dbReference type="AlphaFoldDB" id="A0AAU9D4Z8"/>
<reference evidence="1 2" key="1">
    <citation type="submission" date="2022-11" db="EMBL/GenBank/DDBJ databases">
        <title>Haliovirga abyssi gen. nov., sp. nov., a mesophilic fermentative bacterium isolated from the Iheya North hydrothermal field and the proposal of Haliovirgaceae fam. nov.</title>
        <authorList>
            <person name="Miyazaki U."/>
            <person name="Tame A."/>
            <person name="Miyazaki J."/>
            <person name="Takai K."/>
            <person name="Sawayama S."/>
            <person name="Kitajima M."/>
            <person name="Okamoto A."/>
            <person name="Nakagawa S."/>
        </authorList>
    </citation>
    <scope>NUCLEOTIDE SEQUENCE [LARGE SCALE GENOMIC DNA]</scope>
    <source>
        <strain evidence="1 2">IC12</strain>
    </source>
</reference>
<gene>
    <name evidence="1" type="ORF">HLVA_16180</name>
</gene>
<dbReference type="KEGG" id="haby:HLVA_16180"/>
<name>A0AAU9D4Z8_9FUSO</name>
<sequence length="54" mass="6289">MKKILSIFIIGMVFVSFGCKRAEVKKVKVKKDNSKVLKRAQENQKELTNEVDKY</sequence>
<evidence type="ECO:0000313" key="2">
    <source>
        <dbReference type="Proteomes" id="UP001321582"/>
    </source>
</evidence>
<protein>
    <submittedName>
        <fullName evidence="1">Uncharacterized protein</fullName>
    </submittedName>
</protein>